<comment type="caution">
    <text evidence="4">The sequence shown here is derived from an EMBL/GenBank/DDBJ whole genome shotgun (WGS) entry which is preliminary data.</text>
</comment>
<dbReference type="Gene3D" id="3.40.50.12240">
    <property type="match status" value="1"/>
</dbReference>
<evidence type="ECO:0000313" key="4">
    <source>
        <dbReference type="EMBL" id="MCA9379408.1"/>
    </source>
</evidence>
<dbReference type="InterPro" id="IPR022879">
    <property type="entry name" value="V-ATPase_su_B/beta"/>
</dbReference>
<dbReference type="GO" id="GO:1902600">
    <property type="term" value="P:proton transmembrane transport"/>
    <property type="evidence" value="ECO:0007669"/>
    <property type="project" value="InterPro"/>
</dbReference>
<proteinExistence type="predicted"/>
<name>A0A955IDB8_9BACT</name>
<evidence type="ECO:0000256" key="1">
    <source>
        <dbReference type="ARBA" id="ARBA00022448"/>
    </source>
</evidence>
<sequence length="130" mass="14254">MQKWYTGTTELFQQIMIVDGVTAPLFDELVNIETADGRMLLGKVLIAEQGRAVVQVFSSADGLQKRGLRTHFTGHPLEFTVGKELLGRIFNGVGEVKDGGSKTWRGLKRAVQGSPINPVARDLPGEFIQT</sequence>
<feature type="non-terminal residue" evidence="4">
    <location>
        <position position="130"/>
    </location>
</feature>
<evidence type="ECO:0000259" key="3">
    <source>
        <dbReference type="Pfam" id="PF02874"/>
    </source>
</evidence>
<feature type="domain" description="ATPase F1/V1/A1 complex alpha/beta subunit N-terminal" evidence="3">
    <location>
        <begin position="16"/>
        <end position="74"/>
    </location>
</feature>
<reference evidence="4" key="1">
    <citation type="submission" date="2020-04" db="EMBL/GenBank/DDBJ databases">
        <authorList>
            <person name="Zhang T."/>
        </authorList>
    </citation>
    <scope>NUCLEOTIDE SEQUENCE</scope>
    <source>
        <strain evidence="4">HKST-UBA12</strain>
    </source>
</reference>
<dbReference type="PANTHER" id="PTHR43389">
    <property type="entry name" value="V-TYPE PROTON ATPASE SUBUNIT B"/>
    <property type="match status" value="1"/>
</dbReference>
<accession>A0A955IDB8</accession>
<keyword evidence="1" id="KW-0813">Transport</keyword>
<dbReference type="Proteomes" id="UP000760819">
    <property type="component" value="Unassembled WGS sequence"/>
</dbReference>
<dbReference type="EMBL" id="JAGQLI010000173">
    <property type="protein sequence ID" value="MCA9379408.1"/>
    <property type="molecule type" value="Genomic_DNA"/>
</dbReference>
<reference evidence="4" key="2">
    <citation type="journal article" date="2021" name="Microbiome">
        <title>Successional dynamics and alternative stable states in a saline activated sludge microbial community over 9 years.</title>
        <authorList>
            <person name="Wang Y."/>
            <person name="Ye J."/>
            <person name="Ju F."/>
            <person name="Liu L."/>
            <person name="Boyd J.A."/>
            <person name="Deng Y."/>
            <person name="Parks D.H."/>
            <person name="Jiang X."/>
            <person name="Yin X."/>
            <person name="Woodcroft B.J."/>
            <person name="Tyson G.W."/>
            <person name="Hugenholtz P."/>
            <person name="Polz M.F."/>
            <person name="Zhang T."/>
        </authorList>
    </citation>
    <scope>NUCLEOTIDE SEQUENCE</scope>
    <source>
        <strain evidence="4">HKST-UBA12</strain>
    </source>
</reference>
<dbReference type="GO" id="GO:0046034">
    <property type="term" value="P:ATP metabolic process"/>
    <property type="evidence" value="ECO:0007669"/>
    <property type="project" value="InterPro"/>
</dbReference>
<protein>
    <submittedName>
        <fullName evidence="4">V-type ATP synthase subunit B</fullName>
    </submittedName>
</protein>
<evidence type="ECO:0000256" key="2">
    <source>
        <dbReference type="ARBA" id="ARBA00023065"/>
    </source>
</evidence>
<gene>
    <name evidence="4" type="ORF">KC640_03185</name>
</gene>
<organism evidence="4 5">
    <name type="scientific">Candidatus Dojkabacteria bacterium</name>
    <dbReference type="NCBI Taxonomy" id="2099670"/>
    <lineage>
        <taxon>Bacteria</taxon>
        <taxon>Candidatus Dojkabacteria</taxon>
    </lineage>
</organism>
<dbReference type="AlphaFoldDB" id="A0A955IDB8"/>
<dbReference type="Pfam" id="PF02874">
    <property type="entry name" value="ATP-synt_ab_N"/>
    <property type="match status" value="1"/>
</dbReference>
<dbReference type="InterPro" id="IPR004100">
    <property type="entry name" value="ATPase_F1/V1/A1_a/bsu_N"/>
</dbReference>
<keyword evidence="2" id="KW-0406">Ion transport</keyword>
<dbReference type="PANTHER" id="PTHR43389:SF4">
    <property type="entry name" value="V-TYPE PROTON ATPASE SUBUNIT B"/>
    <property type="match status" value="1"/>
</dbReference>
<dbReference type="CDD" id="cd18118">
    <property type="entry name" value="ATP-synt_V_A-type_beta_N"/>
    <property type="match status" value="1"/>
</dbReference>
<evidence type="ECO:0000313" key="5">
    <source>
        <dbReference type="Proteomes" id="UP000760819"/>
    </source>
</evidence>